<dbReference type="Pfam" id="PF25023">
    <property type="entry name" value="TEN_YD-shell"/>
    <property type="match status" value="3"/>
</dbReference>
<dbReference type="InterPro" id="IPR045351">
    <property type="entry name" value="DUF6531"/>
</dbReference>
<dbReference type="Proteomes" id="UP000030901">
    <property type="component" value="Chromosome"/>
</dbReference>
<sequence length="1606" mass="182330">MGDCLAAKLGDKLEHPSLLADFISGVVKGAIYAAIGVAAVAATGLTGGAALALSVGVGLAAGFVIGDVIDNVSDAIGEFFGGKNLDGTIIEGSPNVKIKGMEAARAAGKPPLEKLAAENYAQAQDDSEPKNPYLNKAEEIAERMLKVVSFPLVAAKAAKNLIAGDNKAEPQPAPPPPAEDAPPPPPPKGFFASVADNILAPTVASAMPGTTPADMDKITCEKWHYFGGDLYLAEGSRSVFINSQPACRNGDRSTCEAKISHKQSDRLVKIGGESVVVRDIKSGKNPFASLAGEIVGGLLVGLLKNGIRQSIKCIGCALASEALGTAIGSVVGGVVGEAVNRATSSQHPVHFTTGAKLLAGAEDCDFELAGRIPLFWQRLYHSRNHRSGVLGVGWTLPFEITLRIEPNPQDAELDNIIYTDYSGRELGLGHLELGQYAFYVDEGFRLYRSLQNIFMLETTEGDYFIFEADPHQPNHLRLYKKQDRHENSLSYVYDAQGCLTHIHDDNHDMCIRLSYQAPEHTQVTAPLSTQDKVTYRLHAVYQQSTENKEHERLLVRYVYNDAEQLIAVYDAQDYCLRTFCYDEQSGLMSAHRYASGLTSHYRWQRQSVPDHDGGVRWTVSEQWLTDESDQTDTDTDKINNARQEYCRFEYDLAAQTLILHQEGLGISYRQWDELGQITAFTDVDGSHWQFTWNDKSALTGITDAEGGQYHFSYDEYGNLEVVVNPLGEETGTSWDTDFFVPLNRRYPNGAYVSYEYNDTGDLITFTDPKGGKTCYRYNEWGDPIEEVDALGNHTYYDYTASGQLKRFVDCSGYSHYWYYDEWGRTRLEQNAQGENTHYHYSVANRLTMIERVDGSCQQYIYNQAGLVKAVHDFDGTVTRYHYNGRGQLQERLSPDNKRLRYHYDGFGRLVALYNEKDEAYRFSYDINHQLISSTDLTGQRKCYDYDRLGRVIRQYHYPHNLHFESEYHQESHLNPIIYDYQYDSIGRLTRRRSPDYVTEYHYQPNQTTLTRSELYDWATAQLAGQTVSADKQQTLSFTTDELGLLIAEQNHEGLHQYSYDALGNVINHTLPDGNQLGYLYYGSGHLSQLNFKTPTAMYDIAEYERDRLHREISRRQGKLTQLITFDALGQMTSKRTAFNDLGSHALPLIDKRFDYDKVGNLIQQVNGYGNYPAQTLDSRARYSQRYEYDAAQQVVMQREYTNQQHFVYDPAGNLFNEQGDVCRANQLRQYNGYHYDYDGFGRLIKRQRPAENITQWFSYNHEHQLIEARVESLQHRSITRYQYDALSRRINKTTEHYDKYSQRYTTTGTDFSWQGMRLSGEANEQQQIRYLYNGQDYEPIARVISDRHPKTSDVDYQIEYFHTLANSLPTELTNEEGEIIWLGEYTLFGQLKHQRNRDRWYNPDKTEQNLRFAGQYYDQETGLHYNTLRYYDPNCGRFTQQDPIGLAGGINLYQYAPNTLSWIDPWGLKCSPEQLAKNRSNGKKAEDYIYWKQLQDPDVEVLGRQVYVKVEGEGPGGRYIDILTQNKKTGELTAIEVKYNGAMRSPSQIAKDKGMQNGKGIFGKNAPPDKNGISLGSTKIESITVKEIKVSPKELAKWLRQQKMKL</sequence>
<dbReference type="InterPro" id="IPR056823">
    <property type="entry name" value="TEN-like_YD-shell"/>
</dbReference>
<dbReference type="HOGENOM" id="CLU_001218_1_4_6"/>
<feature type="domain" description="Teneurin-like YD-shell" evidence="4">
    <location>
        <begin position="792"/>
        <end position="931"/>
    </location>
</feature>
<organism evidence="5 6">
    <name type="scientific">Frischella perrara</name>
    <dbReference type="NCBI Taxonomy" id="1267021"/>
    <lineage>
        <taxon>Bacteria</taxon>
        <taxon>Pseudomonadati</taxon>
        <taxon>Pseudomonadota</taxon>
        <taxon>Gammaproteobacteria</taxon>
        <taxon>Orbales</taxon>
        <taxon>Orbaceae</taxon>
        <taxon>Frischella</taxon>
    </lineage>
</organism>
<dbReference type="Pfam" id="PF20148">
    <property type="entry name" value="DUF6531"/>
    <property type="match status" value="1"/>
</dbReference>
<proteinExistence type="predicted"/>
<feature type="region of interest" description="Disordered" evidence="2">
    <location>
        <begin position="165"/>
        <end position="191"/>
    </location>
</feature>
<dbReference type="RefSeq" id="WP_052236895.1">
    <property type="nucleotide sequence ID" value="NZ_CP009056.1"/>
</dbReference>
<dbReference type="InterPro" id="IPR006530">
    <property type="entry name" value="YD"/>
</dbReference>
<dbReference type="InterPro" id="IPR022385">
    <property type="entry name" value="Rhs_assc_core"/>
</dbReference>
<accession>A0A0A7S213</accession>
<protein>
    <submittedName>
        <fullName evidence="5">RHS repeat-associated core domain protein</fullName>
    </submittedName>
</protein>
<dbReference type="NCBIfam" id="TIGR03696">
    <property type="entry name" value="Rhs_assc_core"/>
    <property type="match status" value="1"/>
</dbReference>
<reference evidence="5 6" key="1">
    <citation type="journal article" date="2014" name="Appl. Environ. Microbiol.">
        <title>Gut symbionts from distinct hosts exhibit genotoxic activity via divergent colibactin biosynthetic pathways.</title>
        <authorList>
            <person name="Engel P."/>
            <person name="Vizcaino M.I."/>
            <person name="Crawford J.M."/>
        </authorList>
    </citation>
    <scope>NUCLEOTIDE SEQUENCE [LARGE SCALE GENOMIC DNA]</scope>
    <source>
        <strain evidence="5 6">PEB0191</strain>
    </source>
</reference>
<dbReference type="Gene3D" id="2.60.200.60">
    <property type="match status" value="1"/>
</dbReference>
<dbReference type="PANTHER" id="PTHR32305:SF15">
    <property type="entry name" value="PROTEIN RHSA-RELATED"/>
    <property type="match status" value="1"/>
</dbReference>
<dbReference type="OrthoDB" id="9816400at2"/>
<keyword evidence="1" id="KW-0677">Repeat</keyword>
<dbReference type="InterPro" id="IPR050708">
    <property type="entry name" value="T6SS_VgrG/RHS"/>
</dbReference>
<evidence type="ECO:0000256" key="1">
    <source>
        <dbReference type="ARBA" id="ARBA00022737"/>
    </source>
</evidence>
<gene>
    <name evidence="5" type="ORF">FPB0191_01738</name>
</gene>
<evidence type="ECO:0000259" key="3">
    <source>
        <dbReference type="Pfam" id="PF20148"/>
    </source>
</evidence>
<evidence type="ECO:0000313" key="6">
    <source>
        <dbReference type="Proteomes" id="UP000030901"/>
    </source>
</evidence>
<feature type="domain" description="Teneurin-like YD-shell" evidence="4">
    <location>
        <begin position="654"/>
        <end position="781"/>
    </location>
</feature>
<evidence type="ECO:0000256" key="2">
    <source>
        <dbReference type="SAM" id="MobiDB-lite"/>
    </source>
</evidence>
<evidence type="ECO:0000259" key="4">
    <source>
        <dbReference type="Pfam" id="PF25023"/>
    </source>
</evidence>
<feature type="domain" description="Teneurin-like YD-shell" evidence="4">
    <location>
        <begin position="1154"/>
        <end position="1442"/>
    </location>
</feature>
<dbReference type="NCBIfam" id="TIGR01643">
    <property type="entry name" value="YD_repeat_2x"/>
    <property type="match status" value="5"/>
</dbReference>
<evidence type="ECO:0000313" key="5">
    <source>
        <dbReference type="EMBL" id="AJA45554.1"/>
    </source>
</evidence>
<keyword evidence="6" id="KW-1185">Reference proteome</keyword>
<feature type="compositionally biased region" description="Pro residues" evidence="2">
    <location>
        <begin position="171"/>
        <end position="188"/>
    </location>
</feature>
<dbReference type="EMBL" id="CP009056">
    <property type="protein sequence ID" value="AJA45554.1"/>
    <property type="molecule type" value="Genomic_DNA"/>
</dbReference>
<dbReference type="KEGG" id="fpp:FPB0191_01738"/>
<dbReference type="Gene3D" id="2.180.10.10">
    <property type="entry name" value="RHS repeat-associated core"/>
    <property type="match status" value="3"/>
</dbReference>
<feature type="domain" description="DUF6531" evidence="3">
    <location>
        <begin position="347"/>
        <end position="426"/>
    </location>
</feature>
<dbReference type="PANTHER" id="PTHR32305">
    <property type="match status" value="1"/>
</dbReference>
<dbReference type="STRING" id="1267021.FPB0191_01738"/>
<name>A0A0A7S213_FRIPE</name>